<proteinExistence type="predicted"/>
<gene>
    <name evidence="2" type="ORF">NK718_16410</name>
</gene>
<evidence type="ECO:0000313" key="2">
    <source>
        <dbReference type="EMBL" id="MCP8940111.1"/>
    </source>
</evidence>
<comment type="caution">
    <text evidence="2">The sequence shown here is derived from an EMBL/GenBank/DDBJ whole genome shotgun (WGS) entry which is preliminary data.</text>
</comment>
<accession>A0ABT1LF48</accession>
<keyword evidence="3" id="KW-1185">Reference proteome</keyword>
<reference evidence="2 3" key="1">
    <citation type="submission" date="2022-07" db="EMBL/GenBank/DDBJ databases">
        <authorList>
            <person name="Li W.-J."/>
            <person name="Deng Q.-Q."/>
        </authorList>
    </citation>
    <scope>NUCLEOTIDE SEQUENCE [LARGE SCALE GENOMIC DNA]</scope>
    <source>
        <strain evidence="2 3">SYSU M60028</strain>
    </source>
</reference>
<dbReference type="SUPFAM" id="SSF52540">
    <property type="entry name" value="P-loop containing nucleoside triphosphate hydrolases"/>
    <property type="match status" value="1"/>
</dbReference>
<dbReference type="EMBL" id="JANCLU010000017">
    <property type="protein sequence ID" value="MCP8940111.1"/>
    <property type="molecule type" value="Genomic_DNA"/>
</dbReference>
<evidence type="ECO:0008006" key="4">
    <source>
        <dbReference type="Google" id="ProtNLM"/>
    </source>
</evidence>
<dbReference type="Gene3D" id="3.40.50.300">
    <property type="entry name" value="P-loop containing nucleotide triphosphate hydrolases"/>
    <property type="match status" value="1"/>
</dbReference>
<evidence type="ECO:0000256" key="1">
    <source>
        <dbReference type="SAM" id="MobiDB-lite"/>
    </source>
</evidence>
<dbReference type="RefSeq" id="WP_254744455.1">
    <property type="nucleotide sequence ID" value="NZ_JANCLU010000017.1"/>
</dbReference>
<dbReference type="Proteomes" id="UP001205890">
    <property type="component" value="Unassembled WGS sequence"/>
</dbReference>
<organism evidence="2 3">
    <name type="scientific">Alsobacter ponti</name>
    <dbReference type="NCBI Taxonomy" id="2962936"/>
    <lineage>
        <taxon>Bacteria</taxon>
        <taxon>Pseudomonadati</taxon>
        <taxon>Pseudomonadota</taxon>
        <taxon>Alphaproteobacteria</taxon>
        <taxon>Hyphomicrobiales</taxon>
        <taxon>Alsobacteraceae</taxon>
        <taxon>Alsobacter</taxon>
    </lineage>
</organism>
<name>A0ABT1LF48_9HYPH</name>
<dbReference type="InterPro" id="IPR027417">
    <property type="entry name" value="P-loop_NTPase"/>
</dbReference>
<sequence>MKSHHLRRASYLLRIAAGRFGRPEVPRQHLVFTLTDGRSGSGRLAHLFDGLEAVTGAHEPEPRFDALLRDVQRRPGLARDFLRFVKLPAIATLDKPVYVETSHVFGKGFFDAALDLGLPMSLIVLRRDLRKIALSLLRIGAVPGRTRLGERFLLRPEDALCIGLSEPARLSDYQLCYWHAHEMQARQELYAARARAAGLRVVEVENDALGEPGVFETLLAELDIPVSDADRAWIETARDVRVNEKRAPGEAPFREPERLDEQEEQARRAFVPMTPDPALSF</sequence>
<protein>
    <recommendedName>
        <fullName evidence="4">Sulphotransferase Stf0 domain-containing protein</fullName>
    </recommendedName>
</protein>
<evidence type="ECO:0000313" key="3">
    <source>
        <dbReference type="Proteomes" id="UP001205890"/>
    </source>
</evidence>
<feature type="region of interest" description="Disordered" evidence="1">
    <location>
        <begin position="244"/>
        <end position="281"/>
    </location>
</feature>
<feature type="compositionally biased region" description="Basic and acidic residues" evidence="1">
    <location>
        <begin position="244"/>
        <end position="267"/>
    </location>
</feature>